<keyword evidence="1" id="KW-1133">Transmembrane helix</keyword>
<organism evidence="2 3">
    <name type="scientific">Luteibacter pinisoli</name>
    <dbReference type="NCBI Taxonomy" id="2589080"/>
    <lineage>
        <taxon>Bacteria</taxon>
        <taxon>Pseudomonadati</taxon>
        <taxon>Pseudomonadota</taxon>
        <taxon>Gammaproteobacteria</taxon>
        <taxon>Lysobacterales</taxon>
        <taxon>Rhodanobacteraceae</taxon>
        <taxon>Luteibacter</taxon>
    </lineage>
</organism>
<reference evidence="2 3" key="1">
    <citation type="submission" date="2019-06" db="EMBL/GenBank/DDBJ databases">
        <title>A complete genome sequence for Luteibacter pinisoli MAH-14.</title>
        <authorList>
            <person name="Baltrus D.A."/>
        </authorList>
    </citation>
    <scope>NUCLEOTIDE SEQUENCE [LARGE SCALE GENOMIC DNA]</scope>
    <source>
        <strain evidence="2 3">MAH-14</strain>
    </source>
</reference>
<name>A0A4Y5Z7L3_9GAMM</name>
<dbReference type="RefSeq" id="WP_139983624.1">
    <property type="nucleotide sequence ID" value="NZ_CP041046.1"/>
</dbReference>
<evidence type="ECO:0000313" key="2">
    <source>
        <dbReference type="EMBL" id="QDE40168.1"/>
    </source>
</evidence>
<sequence length="318" mass="35608">MDGAAQRVLAWAERRLPALTRLRPQEALPIVLHRRRIYIVPTGFGLGFATLLGVMLVGALNYANNAALMLTCLLGAATAGSMLVAFRVLNGLTIGTLRADTARVGERIRVSLDLSAHERERSAVRMDIAGTEYAVSVPAGGSATVEFALDAERRGWLPLPRIRIHTRWPLGLFRAWSWIHPDSTVLVYPMPEAMGPSPFEPQGDADRGRPRVGDEVASLRDYRPGDPRRQIAWKLSARHHDLLVKDLEQPAPQEDWRLDWDSVRGLDDEARIARLARWVDEARNGGRRWSLRLPDGYFDIAQGDEHYHRCLTALALRP</sequence>
<dbReference type="AlphaFoldDB" id="A0A4Y5Z7L3"/>
<dbReference type="Proteomes" id="UP000316093">
    <property type="component" value="Chromosome"/>
</dbReference>
<keyword evidence="1" id="KW-0812">Transmembrane</keyword>
<dbReference type="OrthoDB" id="5298497at2"/>
<dbReference type="PANTHER" id="PTHR34351">
    <property type="entry name" value="SLR1927 PROTEIN-RELATED"/>
    <property type="match status" value="1"/>
</dbReference>
<accession>A0A4Y5Z7L3</accession>
<evidence type="ECO:0000256" key="1">
    <source>
        <dbReference type="SAM" id="Phobius"/>
    </source>
</evidence>
<evidence type="ECO:0000313" key="3">
    <source>
        <dbReference type="Proteomes" id="UP000316093"/>
    </source>
</evidence>
<dbReference type="PANTHER" id="PTHR34351:SF1">
    <property type="entry name" value="SLR1927 PROTEIN"/>
    <property type="match status" value="1"/>
</dbReference>
<feature type="transmembrane region" description="Helical" evidence="1">
    <location>
        <begin position="37"/>
        <end position="60"/>
    </location>
</feature>
<feature type="transmembrane region" description="Helical" evidence="1">
    <location>
        <begin position="66"/>
        <end position="89"/>
    </location>
</feature>
<dbReference type="KEGG" id="lpy:FIV34_13545"/>
<keyword evidence="3" id="KW-1185">Reference proteome</keyword>
<proteinExistence type="predicted"/>
<keyword evidence="1" id="KW-0472">Membrane</keyword>
<dbReference type="EMBL" id="CP041046">
    <property type="protein sequence ID" value="QDE40168.1"/>
    <property type="molecule type" value="Genomic_DNA"/>
</dbReference>
<gene>
    <name evidence="2" type="ORF">FIV34_13545</name>
</gene>
<protein>
    <submittedName>
        <fullName evidence="2">DUF58 domain-containing protein</fullName>
    </submittedName>
</protein>